<proteinExistence type="predicted"/>
<sequence>MRALQLCIGLLSCHRIRAAPWTQAESAYNFNINQTATQVSDYFSEWPGHHYHPSPDNWRFPFYSMFLDRWSDGDPTNNDANGTVWEFDIHETQLRAGGDVAGFVQTLDYLESMGIKGIYIIGTIFQGLPWAYDGYSAT</sequence>
<evidence type="ECO:0000313" key="3">
    <source>
        <dbReference type="Proteomes" id="UP000013776"/>
    </source>
</evidence>
<dbReference type="PANTHER" id="PTHR47182">
    <property type="entry name" value="CELL WALL ALPHA-1,3-GLUCAN SYNTHASE AGS1-RELATED"/>
    <property type="match status" value="1"/>
</dbReference>
<accession>R4XGF0</accession>
<dbReference type="Gene3D" id="3.20.20.80">
    <property type="entry name" value="Glycosidases"/>
    <property type="match status" value="1"/>
</dbReference>
<evidence type="ECO:0008006" key="4">
    <source>
        <dbReference type="Google" id="ProtNLM"/>
    </source>
</evidence>
<name>R4XGF0_TAPDE</name>
<organism evidence="2 3">
    <name type="scientific">Taphrina deformans (strain PYCC 5710 / ATCC 11124 / CBS 356.35 / IMI 108563 / JCM 9778 / NBRC 8474)</name>
    <name type="common">Peach leaf curl fungus</name>
    <name type="synonym">Lalaria deformans</name>
    <dbReference type="NCBI Taxonomy" id="1097556"/>
    <lineage>
        <taxon>Eukaryota</taxon>
        <taxon>Fungi</taxon>
        <taxon>Dikarya</taxon>
        <taxon>Ascomycota</taxon>
        <taxon>Taphrinomycotina</taxon>
        <taxon>Taphrinomycetes</taxon>
        <taxon>Taphrinales</taxon>
        <taxon>Taphrinaceae</taxon>
        <taxon>Taphrina</taxon>
    </lineage>
</organism>
<dbReference type="GO" id="GO:0009277">
    <property type="term" value="C:fungal-type cell wall"/>
    <property type="evidence" value="ECO:0007669"/>
    <property type="project" value="TreeGrafter"/>
</dbReference>
<dbReference type="Proteomes" id="UP000013776">
    <property type="component" value="Unassembled WGS sequence"/>
</dbReference>
<dbReference type="SUPFAM" id="SSF51445">
    <property type="entry name" value="(Trans)glycosidases"/>
    <property type="match status" value="1"/>
</dbReference>
<dbReference type="InterPro" id="IPR017853">
    <property type="entry name" value="GH"/>
</dbReference>
<protein>
    <recommendedName>
        <fullName evidence="4">Glycosyl hydrolase family 13 catalytic domain-containing protein</fullName>
    </recommendedName>
</protein>
<dbReference type="VEuPathDB" id="FungiDB:TAPDE_005228"/>
<dbReference type="GO" id="GO:0047657">
    <property type="term" value="F:alpha-1,3-glucan synthase activity"/>
    <property type="evidence" value="ECO:0007669"/>
    <property type="project" value="TreeGrafter"/>
</dbReference>
<evidence type="ECO:0000256" key="1">
    <source>
        <dbReference type="SAM" id="SignalP"/>
    </source>
</evidence>
<evidence type="ECO:0000313" key="2">
    <source>
        <dbReference type="EMBL" id="CCG84717.1"/>
    </source>
</evidence>
<dbReference type="GO" id="GO:0070600">
    <property type="term" value="P:fungal-type cell wall (1-&gt;3)-alpha-glucan biosynthetic process"/>
    <property type="evidence" value="ECO:0007669"/>
    <property type="project" value="TreeGrafter"/>
</dbReference>
<dbReference type="STRING" id="1097556.R4XGF0"/>
<feature type="chain" id="PRO_5004373269" description="Glycosyl hydrolase family 13 catalytic domain-containing protein" evidence="1">
    <location>
        <begin position="19"/>
        <end position="138"/>
    </location>
</feature>
<dbReference type="EMBL" id="CAHR02000293">
    <property type="protein sequence ID" value="CCG84717.1"/>
    <property type="molecule type" value="Genomic_DNA"/>
</dbReference>
<reference evidence="2 3" key="1">
    <citation type="journal article" date="2013" name="MBio">
        <title>Genome sequencing of the plant pathogen Taphrina deformans, the causal agent of peach leaf curl.</title>
        <authorList>
            <person name="Cisse O.H."/>
            <person name="Almeida J.M.G.C.F."/>
            <person name="Fonseca A."/>
            <person name="Kumar A.A."/>
            <person name="Salojaervi J."/>
            <person name="Overmyer K."/>
            <person name="Hauser P.M."/>
            <person name="Pagni M."/>
        </authorList>
    </citation>
    <scope>NUCLEOTIDE SEQUENCE [LARGE SCALE GENOMIC DNA]</scope>
    <source>
        <strain evidence="3">PYCC 5710 / ATCC 11124 / CBS 356.35 / IMI 108563 / JCM 9778 / NBRC 8474</strain>
    </source>
</reference>
<keyword evidence="1" id="KW-0732">Signal</keyword>
<dbReference type="PANTHER" id="PTHR47182:SF5">
    <property type="entry name" value="CELL WALL ALPHA-1,3-GLUCAN SYNTHASE MOK12"/>
    <property type="match status" value="1"/>
</dbReference>
<feature type="signal peptide" evidence="1">
    <location>
        <begin position="1"/>
        <end position="18"/>
    </location>
</feature>
<dbReference type="InterPro" id="IPR058655">
    <property type="entry name" value="Mok11-14/Ags1-like"/>
</dbReference>
<gene>
    <name evidence="2" type="ORF">TAPDE_005228</name>
</gene>
<comment type="caution">
    <text evidence="2">The sequence shown here is derived from an EMBL/GenBank/DDBJ whole genome shotgun (WGS) entry which is preliminary data.</text>
</comment>
<dbReference type="OrthoDB" id="512920at2759"/>
<keyword evidence="3" id="KW-1185">Reference proteome</keyword>
<dbReference type="eggNOG" id="ENOG502QSGC">
    <property type="taxonomic scope" value="Eukaryota"/>
</dbReference>
<dbReference type="AlphaFoldDB" id="R4XGF0"/>